<dbReference type="Gene3D" id="3.40.50.620">
    <property type="entry name" value="HUPs"/>
    <property type="match status" value="1"/>
</dbReference>
<feature type="domain" description="DUF218" evidence="1">
    <location>
        <begin position="40"/>
        <end position="176"/>
    </location>
</feature>
<dbReference type="RefSeq" id="WP_284723936.1">
    <property type="nucleotide sequence ID" value="NZ_FXTU01000001.1"/>
</dbReference>
<evidence type="ECO:0000259" key="1">
    <source>
        <dbReference type="Pfam" id="PF02698"/>
    </source>
</evidence>
<sequence>MSIPKFPSVPPLSGAQIRALTELVFRPDLTERTVPCYDLLFVFGGSHPEIWITAAHAYQQGIVKQVLITGGYKENATRHHTWTYGRTPEAQVIRDKLVELGVPKEKMVWEDQSANSLENVWFGLQRVDVSRLSTILFVSKAYAVGRQHRTLTRHLPERITLAAYPALTTIGKIPVTSWGWSRVLAHRAVVYGEYLRMVAYGKRGHLTPLEKEITGL</sequence>
<gene>
    <name evidence="2" type="ORF">SAMN06265361_101600</name>
</gene>
<reference evidence="2" key="1">
    <citation type="submission" date="2017-05" db="EMBL/GenBank/DDBJ databases">
        <authorList>
            <person name="Varghese N."/>
            <person name="Submissions S."/>
        </authorList>
    </citation>
    <scope>NUCLEOTIDE SEQUENCE</scope>
    <source>
        <strain evidence="2">DSM 45262</strain>
    </source>
</reference>
<dbReference type="PANTHER" id="PTHR30336:SF4">
    <property type="entry name" value="ENVELOPE BIOGENESIS FACTOR ELYC"/>
    <property type="match status" value="1"/>
</dbReference>
<name>A0AA45WK17_9BACL</name>
<dbReference type="AlphaFoldDB" id="A0AA45WK17"/>
<dbReference type="InterPro" id="IPR014729">
    <property type="entry name" value="Rossmann-like_a/b/a_fold"/>
</dbReference>
<organism evidence="2 3">
    <name type="scientific">Laceyella tengchongensis</name>
    <dbReference type="NCBI Taxonomy" id="574699"/>
    <lineage>
        <taxon>Bacteria</taxon>
        <taxon>Bacillati</taxon>
        <taxon>Bacillota</taxon>
        <taxon>Bacilli</taxon>
        <taxon>Bacillales</taxon>
        <taxon>Thermoactinomycetaceae</taxon>
        <taxon>Laceyella</taxon>
    </lineage>
</organism>
<dbReference type="InterPro" id="IPR051599">
    <property type="entry name" value="Cell_Envelope_Assoc"/>
</dbReference>
<dbReference type="Proteomes" id="UP001157946">
    <property type="component" value="Unassembled WGS sequence"/>
</dbReference>
<dbReference type="EMBL" id="FXTU01000001">
    <property type="protein sequence ID" value="SMP05045.1"/>
    <property type="molecule type" value="Genomic_DNA"/>
</dbReference>
<proteinExistence type="predicted"/>
<evidence type="ECO:0000313" key="3">
    <source>
        <dbReference type="Proteomes" id="UP001157946"/>
    </source>
</evidence>
<keyword evidence="3" id="KW-1185">Reference proteome</keyword>
<dbReference type="CDD" id="cd06259">
    <property type="entry name" value="YdcF-like"/>
    <property type="match status" value="1"/>
</dbReference>
<dbReference type="Pfam" id="PF02698">
    <property type="entry name" value="DUF218"/>
    <property type="match status" value="1"/>
</dbReference>
<dbReference type="GO" id="GO:0005886">
    <property type="term" value="C:plasma membrane"/>
    <property type="evidence" value="ECO:0007669"/>
    <property type="project" value="TreeGrafter"/>
</dbReference>
<evidence type="ECO:0000313" key="2">
    <source>
        <dbReference type="EMBL" id="SMP05045.1"/>
    </source>
</evidence>
<accession>A0AA45WK17</accession>
<dbReference type="GO" id="GO:0043164">
    <property type="term" value="P:Gram-negative-bacterium-type cell wall biogenesis"/>
    <property type="evidence" value="ECO:0007669"/>
    <property type="project" value="TreeGrafter"/>
</dbReference>
<dbReference type="GO" id="GO:0000270">
    <property type="term" value="P:peptidoglycan metabolic process"/>
    <property type="evidence" value="ECO:0007669"/>
    <property type="project" value="TreeGrafter"/>
</dbReference>
<dbReference type="PANTHER" id="PTHR30336">
    <property type="entry name" value="INNER MEMBRANE PROTEIN, PROBABLE PERMEASE"/>
    <property type="match status" value="1"/>
</dbReference>
<dbReference type="InterPro" id="IPR003848">
    <property type="entry name" value="DUF218"/>
</dbReference>
<protein>
    <submittedName>
        <fullName evidence="2">DUF218 domain-containing protein</fullName>
    </submittedName>
</protein>
<comment type="caution">
    <text evidence="2">The sequence shown here is derived from an EMBL/GenBank/DDBJ whole genome shotgun (WGS) entry which is preliminary data.</text>
</comment>